<protein>
    <submittedName>
        <fullName evidence="1">Uncharacterized protein</fullName>
    </submittedName>
</protein>
<gene>
    <name evidence="1" type="ORF">I7730_14460</name>
</gene>
<name>A0A8H9N1C0_VIBVL</name>
<proteinExistence type="predicted"/>
<accession>A0A8H9N1C0</accession>
<dbReference type="Proteomes" id="UP000863257">
    <property type="component" value="Unassembled WGS sequence"/>
</dbReference>
<reference evidence="1" key="1">
    <citation type="journal article" date="2018" name="Genome Biol.">
        <title>SKESA: strategic k-mer extension for scrupulous assemblies.</title>
        <authorList>
            <person name="Souvorov A."/>
            <person name="Agarwala R."/>
            <person name="Lipman D.J."/>
        </authorList>
    </citation>
    <scope>NUCLEOTIDE SEQUENCE</scope>
    <source>
        <strain evidence="1">BCW_3452</strain>
    </source>
</reference>
<evidence type="ECO:0000313" key="1">
    <source>
        <dbReference type="EMBL" id="HAS8540990.1"/>
    </source>
</evidence>
<organism evidence="1">
    <name type="scientific">Vibrio vulnificus</name>
    <dbReference type="NCBI Taxonomy" id="672"/>
    <lineage>
        <taxon>Bacteria</taxon>
        <taxon>Pseudomonadati</taxon>
        <taxon>Pseudomonadota</taxon>
        <taxon>Gammaproteobacteria</taxon>
        <taxon>Vibrionales</taxon>
        <taxon>Vibrionaceae</taxon>
        <taxon>Vibrio</taxon>
    </lineage>
</organism>
<dbReference type="EMBL" id="DACRBY010000017">
    <property type="protein sequence ID" value="HAS8540990.1"/>
    <property type="molecule type" value="Genomic_DNA"/>
</dbReference>
<sequence>MKFKKRGALPPSEQAKRSISLPSSTQIVPYVKSNGVGAILAIDDCGTHYDVTVANHVPELDVKFDTSISTIYKRQSIQIQIPINQEEVGFGLEYHISPLLNEIRSGFKSIGGLDVLDMKAVCQKLIDSGDFKITSCVELNPHLKQASKKVTSYYATKLKKVGKRGGSERKAVKAKELVGFGTEIIPAKFGTVLKTEADYGSSKKAILAEVSRVYSRGGTSTLYVSFAFPNTNNPERFPNFKTYRFASAKYSVPDAEFNMEVALANIQTKVERVFKGSLTSQGFMERVSKPFSDDGQRGFDELLKEAFGEKFVEIHKEPAARLTDYPVCYALEALVGMGYLPEPEISVDSPKTGQDLFVFGNTKIVATGKEAYQTNTWSDHPPSQWILKTDAANVNGNTASVAGYLMEMGHLKLGELQAKFADKPNNFKDIEKELNRQILDYVKDNKMDLVLDGQTIKGAVTPRLPARMGSRMKRFSIEEYMAGRGITQKVIDKVMASGKVYDSVAANGSVGVSFDCSTCVQRFVPGQSGVVKLFDVGAVTKGAVHSIKGEYAKNLVLGEATMDMYAFLSLVELAGGDIEEYTVASLLSAGYFDAWFDNHFGIKLPDESSPLGYLVDRETIVLPDPDVESKVDAILSSSSNSFPEKVVYVCDGTDSSRKKKELVELLVGLSSVDIDIELITNRNREFVVKDFDGIIAFDKTNIETTLRENGLGVGPDFKSLVNVKSIETVTPIETEEQKIAAAMRVRRVVGEDTKFVLALDNDTAGLSKAVPVYNMLNQIGIPVGVTMVPYLGMQSPEFDTQSVLATVKSGMELHQLPFSEDVLTNDVNHVLKVALARGGDTGKLFAQSFIAQANDNAEVVNQKFSIAETITSALVEKKVLMRDQRHPEVYKLAKQLESTLRERNHNKNDVDNLKFQIEEYLSKLPDVEKNHILAVDRFSDFRSIHAPQNKPRMRP</sequence>
<reference evidence="1" key="2">
    <citation type="submission" date="2019-01" db="EMBL/GenBank/DDBJ databases">
        <authorList>
            <consortium name="NCBI Pathogen Detection Project"/>
        </authorList>
    </citation>
    <scope>NUCLEOTIDE SEQUENCE</scope>
    <source>
        <strain evidence="1">BCW_3452</strain>
    </source>
</reference>
<comment type="caution">
    <text evidence="1">The sequence shown here is derived from an EMBL/GenBank/DDBJ whole genome shotgun (WGS) entry which is preliminary data.</text>
</comment>
<dbReference type="AlphaFoldDB" id="A0A8H9N1C0"/>